<gene>
    <name evidence="13" type="ORF">fugu_004723</name>
</gene>
<dbReference type="Pfam" id="PF23204">
    <property type="entry name" value="KIF21A_2nd"/>
    <property type="match status" value="1"/>
</dbReference>
<name>A0A4Z2B9I5_9TELE</name>
<dbReference type="Gene3D" id="2.130.10.10">
    <property type="entry name" value="YVTN repeat-like/Quinoprotein amine dehydrogenase"/>
    <property type="match status" value="1"/>
</dbReference>
<dbReference type="PROSITE" id="PS00678">
    <property type="entry name" value="WD_REPEATS_1"/>
    <property type="match status" value="1"/>
</dbReference>
<dbReference type="PROSITE" id="PS50082">
    <property type="entry name" value="WD_REPEATS_2"/>
    <property type="match status" value="2"/>
</dbReference>
<sequence>MTRVGSPPQGKRVACEDGSEGYSDLYQENAMLQRENDTLRLRVKAMQETIDHLNTRVTHLLAHEVSNLLIKSSEGNEEIGSLIQNYIREVEELRSKLLESEAMNESLRRQVARLSTRPSLSASSLTPVPGHPPGSSPVPMSMEAEMSDVLRRAKLDIERLKKKERRQRRMSPELEKGSKKRVKLQENGEPGQGRENGQNGQNEDMDSDDNYAEDIMSPLQEESGCDEDEDEEEGREEEEDGFDSDESLVDSDSDSDDKADNFQADLADLTCEIEIKQRLIDELENSQRRLLMLKLQYEEKLILLQNKIRDTQLERDRVLQNLMSMENYTEEKANRIKQEYEKRLKEMNRDLLKLQVAQKEHTRLLKNQGRYERELKKLQLEVNEMKKAKVALMKQMKEEQQRRRMVEAKRTREIAQLKKEQRRQEYQIRALESQKRQQELVLRRKTQEVTALRRLAKPMSDRVAGRVARWNHSPSVTDSGADLSASTAASSSEAETGRSVSGLVRQWNNRNNVMGYMGESEGSMDGTKVIGNRKKLPRKPGLGLGNSGVANRTSSFSKSARQKWQTLERRIIDIVMQRMTIANVEADMDRLIKKREELTVQQESLSHKREVLMADGEGPEAEERLLQEIGEEIEVLNANIDYINDSLSDCQATIVQIEETKVFSLTHTQTHTHIVHSYTSVYVLLQDELDSVDTSVVISSCSLAEARHLLDHFLKASIDKSLQVAQKEAQIRLLEGQLRQTDVIGSSHNHMILDALREKAEYIPELQALIHNVQQENGYASTDEEPSEFSQASDSSVSQMKESNSQDDFKIKVEPRLSGQMKAVSAEYLGPGLEASSSSKQQYITKSLASLTDIQEDGLSLATVSLGLSLALRDPHRERASRTISLPVRGHTFPRQSRGYDTSPLMRRKSYDRAYRPTDGYTPPSSPPLRTRNDRNVFSRLTSNQTQGSALDKSDDSDSSLSEVLRGVINPIGGVKGGRTAPLQCLSVAEGHSKPVLCVDATDELLFTGSKDRTCKMWNLVTGQEIITLKGHPNNVVSVKYCPSSCLLFSVSTSYIKVWDIRDTAKCVRTFHVSFPSSGQVVSGDACAGTTTRTITFAQGECQINQIALNPTGSVLYAAAGNTVRMWDLNRCLMWQRELWVIYSPTWPLSSLNSLHSELANNGGRNINSV</sequence>
<dbReference type="SMART" id="SM00320">
    <property type="entry name" value="WD40"/>
    <property type="match status" value="3"/>
</dbReference>
<dbReference type="GO" id="GO:0005875">
    <property type="term" value="C:microtubule associated complex"/>
    <property type="evidence" value="ECO:0007669"/>
    <property type="project" value="TreeGrafter"/>
</dbReference>
<evidence type="ECO:0000256" key="10">
    <source>
        <dbReference type="SAM" id="MobiDB-lite"/>
    </source>
</evidence>
<dbReference type="InterPro" id="IPR056533">
    <property type="entry name" value="KIF21A/B_hel_1"/>
</dbReference>
<feature type="repeat" description="WD" evidence="8">
    <location>
        <begin position="989"/>
        <end position="1028"/>
    </location>
</feature>
<dbReference type="InterPro" id="IPR019775">
    <property type="entry name" value="WD40_repeat_CS"/>
</dbReference>
<feature type="region of interest" description="Disordered" evidence="10">
    <location>
        <begin position="157"/>
        <end position="260"/>
    </location>
</feature>
<feature type="region of interest" description="Disordered" evidence="10">
    <location>
        <begin position="535"/>
        <end position="557"/>
    </location>
</feature>
<dbReference type="SUPFAM" id="SSF50978">
    <property type="entry name" value="WD40 repeat-like"/>
    <property type="match status" value="1"/>
</dbReference>
<evidence type="ECO:0000259" key="12">
    <source>
        <dbReference type="Pfam" id="PF23204"/>
    </source>
</evidence>
<dbReference type="Pfam" id="PF00400">
    <property type="entry name" value="WD40"/>
    <property type="match status" value="3"/>
</dbReference>
<evidence type="ECO:0000256" key="8">
    <source>
        <dbReference type="PROSITE-ProRule" id="PRU00221"/>
    </source>
</evidence>
<evidence type="ECO:0000256" key="4">
    <source>
        <dbReference type="ARBA" id="ARBA00022701"/>
    </source>
</evidence>
<dbReference type="InterPro" id="IPR036322">
    <property type="entry name" value="WD40_repeat_dom_sf"/>
</dbReference>
<feature type="region of interest" description="Disordered" evidence="10">
    <location>
        <begin position="777"/>
        <end position="807"/>
    </location>
</feature>
<keyword evidence="14" id="KW-1185">Reference proteome</keyword>
<keyword evidence="7" id="KW-0505">Motor protein</keyword>
<feature type="coiled-coil region" evidence="9">
    <location>
        <begin position="581"/>
        <end position="608"/>
    </location>
</feature>
<keyword evidence="2" id="KW-0597">Phosphoprotein</keyword>
<comment type="caution">
    <text evidence="13">The sequence shown here is derived from an EMBL/GenBank/DDBJ whole genome shotgun (WGS) entry which is preliminary data.</text>
</comment>
<proteinExistence type="predicted"/>
<evidence type="ECO:0000256" key="7">
    <source>
        <dbReference type="ARBA" id="ARBA00023175"/>
    </source>
</evidence>
<dbReference type="GO" id="GO:0007018">
    <property type="term" value="P:microtubule-based movement"/>
    <property type="evidence" value="ECO:0007669"/>
    <property type="project" value="InterPro"/>
</dbReference>
<feature type="domain" description="KIF21A/B second helical" evidence="11">
    <location>
        <begin position="555"/>
        <end position="741"/>
    </location>
</feature>
<dbReference type="PANTHER" id="PTHR47969">
    <property type="entry name" value="CHROMOSOME-ASSOCIATED KINESIN KIF4A-RELATED"/>
    <property type="match status" value="1"/>
</dbReference>
<dbReference type="GO" id="GO:0003777">
    <property type="term" value="F:microtubule motor activity"/>
    <property type="evidence" value="ECO:0007669"/>
    <property type="project" value="InterPro"/>
</dbReference>
<evidence type="ECO:0000259" key="11">
    <source>
        <dbReference type="Pfam" id="PF23203"/>
    </source>
</evidence>
<dbReference type="Proteomes" id="UP000516260">
    <property type="component" value="Chromosome 5"/>
</dbReference>
<dbReference type="FunFam" id="2.130.10.10:FF:000490">
    <property type="entry name" value="Kinesin family member 21B"/>
    <property type="match status" value="1"/>
</dbReference>
<evidence type="ECO:0000256" key="6">
    <source>
        <dbReference type="ARBA" id="ARBA00023054"/>
    </source>
</evidence>
<evidence type="ECO:0000256" key="9">
    <source>
        <dbReference type="SAM" id="Coils"/>
    </source>
</evidence>
<keyword evidence="1" id="KW-0963">Cytoplasm</keyword>
<feature type="domain" description="KIF21A/B first helical" evidence="12">
    <location>
        <begin position="26"/>
        <end position="115"/>
    </location>
</feature>
<dbReference type="GO" id="GO:0051231">
    <property type="term" value="P:spindle elongation"/>
    <property type="evidence" value="ECO:0007669"/>
    <property type="project" value="TreeGrafter"/>
</dbReference>
<keyword evidence="6 9" id="KW-0175">Coiled coil</keyword>
<evidence type="ECO:0008006" key="15">
    <source>
        <dbReference type="Google" id="ProtNLM"/>
    </source>
</evidence>
<evidence type="ECO:0000256" key="2">
    <source>
        <dbReference type="ARBA" id="ARBA00022553"/>
    </source>
</evidence>
<accession>A0A4Z2B9I5</accession>
<evidence type="ECO:0000256" key="1">
    <source>
        <dbReference type="ARBA" id="ARBA00022490"/>
    </source>
</evidence>
<organism evidence="13 14">
    <name type="scientific">Takifugu bimaculatus</name>
    <dbReference type="NCBI Taxonomy" id="433685"/>
    <lineage>
        <taxon>Eukaryota</taxon>
        <taxon>Metazoa</taxon>
        <taxon>Chordata</taxon>
        <taxon>Craniata</taxon>
        <taxon>Vertebrata</taxon>
        <taxon>Euteleostomi</taxon>
        <taxon>Actinopterygii</taxon>
        <taxon>Neopterygii</taxon>
        <taxon>Teleostei</taxon>
        <taxon>Neoteleostei</taxon>
        <taxon>Acanthomorphata</taxon>
        <taxon>Eupercaria</taxon>
        <taxon>Tetraodontiformes</taxon>
        <taxon>Tetradontoidea</taxon>
        <taxon>Tetraodontidae</taxon>
        <taxon>Takifugu</taxon>
    </lineage>
</organism>
<protein>
    <recommendedName>
        <fullName evidence="15">Kinesin family member 21B</fullName>
    </recommendedName>
</protein>
<feature type="region of interest" description="Disordered" evidence="10">
    <location>
        <begin position="890"/>
        <end position="934"/>
    </location>
</feature>
<keyword evidence="4" id="KW-0493">Microtubule</keyword>
<feature type="compositionally biased region" description="Acidic residues" evidence="10">
    <location>
        <begin position="203"/>
        <end position="212"/>
    </location>
</feature>
<dbReference type="GO" id="GO:0007052">
    <property type="term" value="P:mitotic spindle organization"/>
    <property type="evidence" value="ECO:0007669"/>
    <property type="project" value="TreeGrafter"/>
</dbReference>
<feature type="compositionally biased region" description="Polar residues" evidence="10">
    <location>
        <begin position="788"/>
        <end position="803"/>
    </location>
</feature>
<dbReference type="PROSITE" id="PS50294">
    <property type="entry name" value="WD_REPEATS_REGION"/>
    <property type="match status" value="1"/>
</dbReference>
<feature type="region of interest" description="Disordered" evidence="10">
    <location>
        <begin position="109"/>
        <end position="141"/>
    </location>
</feature>
<dbReference type="Pfam" id="PF23203">
    <property type="entry name" value="KIF21A"/>
    <property type="match status" value="1"/>
</dbReference>
<reference evidence="13 14" key="1">
    <citation type="submission" date="2019-04" db="EMBL/GenBank/DDBJ databases">
        <title>The sequence and de novo assembly of Takifugu bimaculatus genome using PacBio and Hi-C technologies.</title>
        <authorList>
            <person name="Xu P."/>
            <person name="Liu B."/>
            <person name="Zhou Z."/>
        </authorList>
    </citation>
    <scope>NUCLEOTIDE SEQUENCE [LARGE SCALE GENOMIC DNA]</scope>
    <source>
        <strain evidence="13">TB-2018</strain>
        <tissue evidence="13">Muscle</tissue>
    </source>
</reference>
<evidence type="ECO:0000256" key="5">
    <source>
        <dbReference type="ARBA" id="ARBA00022737"/>
    </source>
</evidence>
<dbReference type="EMBL" id="SWLE01000018">
    <property type="protein sequence ID" value="TNM88469.1"/>
    <property type="molecule type" value="Genomic_DNA"/>
</dbReference>
<feature type="repeat" description="WD" evidence="8">
    <location>
        <begin position="1029"/>
        <end position="1062"/>
    </location>
</feature>
<feature type="region of interest" description="Disordered" evidence="10">
    <location>
        <begin position="471"/>
        <end position="502"/>
    </location>
</feature>
<dbReference type="Pfam" id="PF25764">
    <property type="entry name" value="KIF21A_4th"/>
    <property type="match status" value="1"/>
</dbReference>
<feature type="compositionally biased region" description="Low complexity" evidence="10">
    <location>
        <begin position="185"/>
        <end position="202"/>
    </location>
</feature>
<dbReference type="GO" id="GO:0005874">
    <property type="term" value="C:microtubule"/>
    <property type="evidence" value="ECO:0007669"/>
    <property type="project" value="UniProtKB-KW"/>
</dbReference>
<feature type="compositionally biased region" description="Acidic residues" evidence="10">
    <location>
        <begin position="223"/>
        <end position="257"/>
    </location>
</feature>
<dbReference type="InterPro" id="IPR056532">
    <property type="entry name" value="KIF21A/B_hel_2"/>
</dbReference>
<dbReference type="PANTHER" id="PTHR47969:SF28">
    <property type="entry name" value="KINESIN-LIKE PROTEIN KIF21B"/>
    <property type="match status" value="1"/>
</dbReference>
<feature type="compositionally biased region" description="Polar residues" evidence="10">
    <location>
        <begin position="548"/>
        <end position="557"/>
    </location>
</feature>
<evidence type="ECO:0000313" key="13">
    <source>
        <dbReference type="EMBL" id="TNM88469.1"/>
    </source>
</evidence>
<keyword evidence="5" id="KW-0677">Repeat</keyword>
<keyword evidence="3 8" id="KW-0853">WD repeat</keyword>
<dbReference type="InterPro" id="IPR001680">
    <property type="entry name" value="WD40_rpt"/>
</dbReference>
<dbReference type="InterPro" id="IPR015943">
    <property type="entry name" value="WD40/YVTN_repeat-like_dom_sf"/>
</dbReference>
<dbReference type="Gene3D" id="6.10.250.2730">
    <property type="match status" value="1"/>
</dbReference>
<dbReference type="InterPro" id="IPR027640">
    <property type="entry name" value="Kinesin-like_fam"/>
</dbReference>
<feature type="compositionally biased region" description="Low complexity" evidence="10">
    <location>
        <begin position="478"/>
        <end position="494"/>
    </location>
</feature>
<evidence type="ECO:0000256" key="3">
    <source>
        <dbReference type="ARBA" id="ARBA00022574"/>
    </source>
</evidence>
<dbReference type="AlphaFoldDB" id="A0A4Z2B9I5"/>
<feature type="compositionally biased region" description="Polar residues" evidence="10">
    <location>
        <begin position="116"/>
        <end position="126"/>
    </location>
</feature>
<evidence type="ECO:0000313" key="14">
    <source>
        <dbReference type="Proteomes" id="UP000516260"/>
    </source>
</evidence>